<gene>
    <name evidence="7" type="ORF">YH63_012565</name>
</gene>
<dbReference type="Gene3D" id="2.40.50.100">
    <property type="match status" value="1"/>
</dbReference>
<feature type="coiled-coil region" evidence="1">
    <location>
        <begin position="218"/>
        <end position="266"/>
    </location>
</feature>
<evidence type="ECO:0000256" key="3">
    <source>
        <dbReference type="SAM" id="Phobius"/>
    </source>
</evidence>
<dbReference type="STRING" id="211460.YH63_06435"/>
<keyword evidence="8" id="KW-1185">Reference proteome</keyword>
<proteinExistence type="predicted"/>
<evidence type="ECO:0000313" key="8">
    <source>
        <dbReference type="Proteomes" id="UP000034832"/>
    </source>
</evidence>
<feature type="compositionally biased region" description="Low complexity" evidence="2">
    <location>
        <begin position="39"/>
        <end position="50"/>
    </location>
</feature>
<feature type="coiled-coil region" evidence="1">
    <location>
        <begin position="145"/>
        <end position="193"/>
    </location>
</feature>
<comment type="caution">
    <text evidence="7">The sequence shown here is derived from an EMBL/GenBank/DDBJ whole genome shotgun (WGS) entry which is preliminary data.</text>
</comment>
<dbReference type="InterPro" id="IPR058634">
    <property type="entry name" value="AaeA-lik-b-barrel"/>
</dbReference>
<feature type="compositionally biased region" description="Basic and acidic residues" evidence="2">
    <location>
        <begin position="13"/>
        <end position="35"/>
    </location>
</feature>
<dbReference type="Proteomes" id="UP000034832">
    <property type="component" value="Unassembled WGS sequence"/>
</dbReference>
<dbReference type="InterPro" id="IPR050739">
    <property type="entry name" value="MFP"/>
</dbReference>
<dbReference type="PANTHER" id="PTHR30386:SF24">
    <property type="entry name" value="MULTIDRUG RESISTANCE EFFLUX PUMP"/>
    <property type="match status" value="1"/>
</dbReference>
<evidence type="ECO:0000259" key="5">
    <source>
        <dbReference type="Pfam" id="PF25917"/>
    </source>
</evidence>
<dbReference type="Gene3D" id="1.10.287.470">
    <property type="entry name" value="Helix hairpin bin"/>
    <property type="match status" value="2"/>
</dbReference>
<reference evidence="7" key="1">
    <citation type="submission" date="2019-04" db="EMBL/GenBank/DDBJ databases">
        <title>Whole genome sequencing of cave bacteria.</title>
        <authorList>
            <person name="Gan H.M."/>
            <person name="Barton H."/>
            <person name="Savka M.A."/>
        </authorList>
    </citation>
    <scope>NUCLEOTIDE SEQUENCE [LARGE SCALE GENOMIC DNA]</scope>
    <source>
        <strain evidence="7">LC387</strain>
    </source>
</reference>
<feature type="region of interest" description="Disordered" evidence="2">
    <location>
        <begin position="1"/>
        <end position="63"/>
    </location>
</feature>
<feature type="domain" description="p-hydroxybenzoic acid efflux pump subunit AaeA-like beta-barrel" evidence="6">
    <location>
        <begin position="306"/>
        <end position="395"/>
    </location>
</feature>
<feature type="domain" description="Multidrug resistance protein MdtA-like barrel-sandwich hybrid" evidence="5">
    <location>
        <begin position="107"/>
        <end position="301"/>
    </location>
</feature>
<keyword evidence="3" id="KW-0472">Membrane</keyword>
<keyword evidence="3" id="KW-1133">Transmembrane helix</keyword>
<dbReference type="InterPro" id="IPR058625">
    <property type="entry name" value="MdtA-like_BSH"/>
</dbReference>
<dbReference type="Pfam" id="PF25963">
    <property type="entry name" value="Beta-barrel_AAEA"/>
    <property type="match status" value="1"/>
</dbReference>
<feature type="transmembrane region" description="Helical" evidence="3">
    <location>
        <begin position="67"/>
        <end position="87"/>
    </location>
</feature>
<organism evidence="7 8">
    <name type="scientific">Afipia massiliensis</name>
    <dbReference type="NCBI Taxonomy" id="211460"/>
    <lineage>
        <taxon>Bacteria</taxon>
        <taxon>Pseudomonadati</taxon>
        <taxon>Pseudomonadota</taxon>
        <taxon>Alphaproteobacteria</taxon>
        <taxon>Hyphomicrobiales</taxon>
        <taxon>Nitrobacteraceae</taxon>
        <taxon>Afipia</taxon>
    </lineage>
</organism>
<dbReference type="Pfam" id="PF25917">
    <property type="entry name" value="BSH_RND"/>
    <property type="match status" value="1"/>
</dbReference>
<dbReference type="OrthoDB" id="9811754at2"/>
<keyword evidence="3" id="KW-0812">Transmembrane</keyword>
<protein>
    <submittedName>
        <fullName evidence="7">HlyD family secretion protein</fullName>
    </submittedName>
</protein>
<dbReference type="GO" id="GO:0055085">
    <property type="term" value="P:transmembrane transport"/>
    <property type="evidence" value="ECO:0007669"/>
    <property type="project" value="InterPro"/>
</dbReference>
<feature type="domain" description="Multidrug resistance protein MdtA-like alpha-helical hairpin" evidence="4">
    <location>
        <begin position="173"/>
        <end position="240"/>
    </location>
</feature>
<accession>A0A4U6BP77</accession>
<dbReference type="SUPFAM" id="SSF111369">
    <property type="entry name" value="HlyD-like secretion proteins"/>
    <property type="match status" value="2"/>
</dbReference>
<keyword evidence="1" id="KW-0175">Coiled coil</keyword>
<dbReference type="Pfam" id="PF25876">
    <property type="entry name" value="HH_MFP_RND"/>
    <property type="match status" value="1"/>
</dbReference>
<dbReference type="PANTHER" id="PTHR30386">
    <property type="entry name" value="MEMBRANE FUSION SUBUNIT OF EMRAB-TOLC MULTIDRUG EFFLUX PUMP"/>
    <property type="match status" value="1"/>
</dbReference>
<dbReference type="RefSeq" id="WP_046827310.1">
    <property type="nucleotide sequence ID" value="NZ_LBIA02000001.1"/>
</dbReference>
<dbReference type="EMBL" id="LBIA02000001">
    <property type="protein sequence ID" value="TKT72187.1"/>
    <property type="molecule type" value="Genomic_DNA"/>
</dbReference>
<dbReference type="AlphaFoldDB" id="A0A4U6BP77"/>
<evidence type="ECO:0000259" key="4">
    <source>
        <dbReference type="Pfam" id="PF25876"/>
    </source>
</evidence>
<evidence type="ECO:0000256" key="2">
    <source>
        <dbReference type="SAM" id="MobiDB-lite"/>
    </source>
</evidence>
<evidence type="ECO:0000256" key="1">
    <source>
        <dbReference type="SAM" id="Coils"/>
    </source>
</evidence>
<evidence type="ECO:0000259" key="6">
    <source>
        <dbReference type="Pfam" id="PF25963"/>
    </source>
</evidence>
<evidence type="ECO:0000313" key="7">
    <source>
        <dbReference type="EMBL" id="TKT72187.1"/>
    </source>
</evidence>
<sequence length="413" mass="43784">MAVPARDQVARVVHPEPDSSETDASRADIEQRVRPVEQPATDAPEAAPPADAKEESAKPKSPTRKRVLVGVGAIAILAGIYFGYHYMVVGRYMVTTDDAYVRGYNTTLGARVSGHIAAIAVEDNARVGAGSVILRIDDGDYRIAADNARAKIATQEATIDRIGRQVTAQESAVDQAKAQLASADAATKRAEADFARQETLSTRGFASKATFDVSQAGRDQALASVQAAQAALDAAQAQVDVVKAQKAEAEGQLQELRTALAKAVRDLSFTSVLAPVDGTFANRIVNVGDYVQPGQRLANVVQLDNVYIDANYKETQLGRLKPGQRVKITVDAVSGRTINGIVDSIAPASGSIFTLLPPDNATGNFTKVVQRVPVRIRVPASVARENLLRPGMSVVTSVNTKPSPDGVDPIVAR</sequence>
<dbReference type="InterPro" id="IPR058624">
    <property type="entry name" value="MdtA-like_HH"/>
</dbReference>
<name>A0A4U6BP77_9BRAD</name>
<dbReference type="Gene3D" id="2.40.30.170">
    <property type="match status" value="1"/>
</dbReference>